<proteinExistence type="predicted"/>
<reference evidence="2" key="1">
    <citation type="submission" date="2013-09" db="EMBL/GenBank/DDBJ databases">
        <title>Corchorus olitorius genome sequencing.</title>
        <authorList>
            <person name="Alam M."/>
            <person name="Haque M.S."/>
            <person name="Islam M.S."/>
            <person name="Emdad E.M."/>
            <person name="Islam M.M."/>
            <person name="Ahmed B."/>
            <person name="Halim A."/>
            <person name="Hossen Q.M.M."/>
            <person name="Hossain M.Z."/>
            <person name="Ahmed R."/>
            <person name="Khan M.M."/>
            <person name="Islam R."/>
            <person name="Rashid M.M."/>
            <person name="Khan S.A."/>
            <person name="Rahman M.S."/>
            <person name="Alam M."/>
            <person name="Yahiya A.S."/>
            <person name="Khan M.S."/>
            <person name="Azam M.S."/>
            <person name="Haque T."/>
            <person name="Lashkar M.Z.H."/>
            <person name="Akhand A.I."/>
            <person name="Morshed G."/>
            <person name="Roy S."/>
            <person name="Uddin K.S."/>
            <person name="Rabeya T."/>
            <person name="Hossain A.S."/>
            <person name="Chowdhury A."/>
            <person name="Snigdha A.R."/>
            <person name="Mortoza M.S."/>
            <person name="Matin S.A."/>
            <person name="Hoque S.M.E."/>
            <person name="Islam M.K."/>
            <person name="Roy D.K."/>
            <person name="Haider R."/>
            <person name="Moosa M.M."/>
            <person name="Elias S.M."/>
            <person name="Hasan A.M."/>
            <person name="Jahan S."/>
            <person name="Shafiuddin M."/>
            <person name="Mahmood N."/>
            <person name="Shommy N.S."/>
        </authorList>
    </citation>
    <scope>NUCLEOTIDE SEQUENCE [LARGE SCALE GENOMIC DNA]</scope>
    <source>
        <strain evidence="2">cv. O-4</strain>
    </source>
</reference>
<gene>
    <name evidence="1" type="ORF">COLO4_25149</name>
</gene>
<dbReference type="AlphaFoldDB" id="A0A1R3I4E1"/>
<keyword evidence="2" id="KW-1185">Reference proteome</keyword>
<sequence length="109" mass="12511">MSLKLGTFWILKTTRTLKALPLEISPLEHLRTWRFCSIPTPLSVGRLNFRSPKDFFLGDYSRIFFFSQPELNFFLPPYPFPLTDFFVLSPGSFTDSVSCARVKVRAGKG</sequence>
<dbReference type="Proteomes" id="UP000187203">
    <property type="component" value="Unassembled WGS sequence"/>
</dbReference>
<dbReference type="EMBL" id="AWUE01018928">
    <property type="protein sequence ID" value="OMO77472.1"/>
    <property type="molecule type" value="Genomic_DNA"/>
</dbReference>
<evidence type="ECO:0000313" key="1">
    <source>
        <dbReference type="EMBL" id="OMO77472.1"/>
    </source>
</evidence>
<evidence type="ECO:0000313" key="2">
    <source>
        <dbReference type="Proteomes" id="UP000187203"/>
    </source>
</evidence>
<protein>
    <submittedName>
        <fullName evidence="1">F-box protein SKIP19</fullName>
    </submittedName>
</protein>
<name>A0A1R3I4E1_9ROSI</name>
<comment type="caution">
    <text evidence="1">The sequence shown here is derived from an EMBL/GenBank/DDBJ whole genome shotgun (WGS) entry which is preliminary data.</text>
</comment>
<organism evidence="1 2">
    <name type="scientific">Corchorus olitorius</name>
    <dbReference type="NCBI Taxonomy" id="93759"/>
    <lineage>
        <taxon>Eukaryota</taxon>
        <taxon>Viridiplantae</taxon>
        <taxon>Streptophyta</taxon>
        <taxon>Embryophyta</taxon>
        <taxon>Tracheophyta</taxon>
        <taxon>Spermatophyta</taxon>
        <taxon>Magnoliopsida</taxon>
        <taxon>eudicotyledons</taxon>
        <taxon>Gunneridae</taxon>
        <taxon>Pentapetalae</taxon>
        <taxon>rosids</taxon>
        <taxon>malvids</taxon>
        <taxon>Malvales</taxon>
        <taxon>Malvaceae</taxon>
        <taxon>Grewioideae</taxon>
        <taxon>Apeibeae</taxon>
        <taxon>Corchorus</taxon>
    </lineage>
</organism>
<accession>A0A1R3I4E1</accession>